<organism evidence="2 3">
    <name type="scientific">Microctonus aethiopoides</name>
    <dbReference type="NCBI Taxonomy" id="144406"/>
    <lineage>
        <taxon>Eukaryota</taxon>
        <taxon>Metazoa</taxon>
        <taxon>Ecdysozoa</taxon>
        <taxon>Arthropoda</taxon>
        <taxon>Hexapoda</taxon>
        <taxon>Insecta</taxon>
        <taxon>Pterygota</taxon>
        <taxon>Neoptera</taxon>
        <taxon>Endopterygota</taxon>
        <taxon>Hymenoptera</taxon>
        <taxon>Apocrita</taxon>
        <taxon>Ichneumonoidea</taxon>
        <taxon>Braconidae</taxon>
        <taxon>Euphorinae</taxon>
        <taxon>Microctonus</taxon>
    </lineage>
</organism>
<reference evidence="2" key="2">
    <citation type="submission" date="2023-03" db="EMBL/GenBank/DDBJ databases">
        <authorList>
            <person name="Inwood S.N."/>
            <person name="Skelly J.G."/>
            <person name="Guhlin J."/>
            <person name="Harrop T.W.R."/>
            <person name="Goldson S.G."/>
            <person name="Dearden P.K."/>
        </authorList>
    </citation>
    <scope>NUCLEOTIDE SEQUENCE</scope>
    <source>
        <strain evidence="2">Irish</strain>
        <tissue evidence="2">Whole body</tissue>
    </source>
</reference>
<dbReference type="SUPFAM" id="SSF53098">
    <property type="entry name" value="Ribonuclease H-like"/>
    <property type="match status" value="1"/>
</dbReference>
<feature type="domain" description="Integrase catalytic" evidence="1">
    <location>
        <begin position="1"/>
        <end position="149"/>
    </location>
</feature>
<dbReference type="Gene3D" id="3.30.420.10">
    <property type="entry name" value="Ribonuclease H-like superfamily/Ribonuclease H"/>
    <property type="match status" value="1"/>
</dbReference>
<evidence type="ECO:0000313" key="3">
    <source>
        <dbReference type="Proteomes" id="UP001168990"/>
    </source>
</evidence>
<dbReference type="GO" id="GO:0003676">
    <property type="term" value="F:nucleic acid binding"/>
    <property type="evidence" value="ECO:0007669"/>
    <property type="project" value="InterPro"/>
</dbReference>
<name>A0AA39C3I1_9HYME</name>
<gene>
    <name evidence="2" type="ORF">PV328_011748</name>
</gene>
<dbReference type="EMBL" id="JAQQBS010001441">
    <property type="protein sequence ID" value="KAK0157207.1"/>
    <property type="molecule type" value="Genomic_DNA"/>
</dbReference>
<proteinExistence type="predicted"/>
<dbReference type="PROSITE" id="PS50994">
    <property type="entry name" value="INTEGRASE"/>
    <property type="match status" value="1"/>
</dbReference>
<sequence length="164" mass="18584">MNIEKLRFKFTVLSATDGKSNVICITSIETPDGRVFDIPDESKPSVKEIDEISLILADQYPGINSKELKSFLNEKNIQLVFTAVNSPFSNGLNERLNQTLINKIRCKINEEDKQKKAWSTIAHFCTKRYNKTEHTVTGFAPLYLMNGTDVSTLPNELKNINSEK</sequence>
<protein>
    <recommendedName>
        <fullName evidence="1">Integrase catalytic domain-containing protein</fullName>
    </recommendedName>
</protein>
<dbReference type="InterPro" id="IPR012337">
    <property type="entry name" value="RNaseH-like_sf"/>
</dbReference>
<evidence type="ECO:0000259" key="1">
    <source>
        <dbReference type="PROSITE" id="PS50994"/>
    </source>
</evidence>
<dbReference type="AlphaFoldDB" id="A0AA39C3I1"/>
<dbReference type="GO" id="GO:0015074">
    <property type="term" value="P:DNA integration"/>
    <property type="evidence" value="ECO:0007669"/>
    <property type="project" value="InterPro"/>
</dbReference>
<reference evidence="2" key="1">
    <citation type="journal article" date="2023" name="bioRxiv">
        <title>Scaffold-level genome assemblies of two parasitoid biocontrol wasps reveal the parthenogenesis mechanism and an associated novel virus.</title>
        <authorList>
            <person name="Inwood S."/>
            <person name="Skelly J."/>
            <person name="Guhlin J."/>
            <person name="Harrop T."/>
            <person name="Goldson S."/>
            <person name="Dearden P."/>
        </authorList>
    </citation>
    <scope>NUCLEOTIDE SEQUENCE</scope>
    <source>
        <strain evidence="2">Irish</strain>
        <tissue evidence="2">Whole body</tissue>
    </source>
</reference>
<dbReference type="InterPro" id="IPR001584">
    <property type="entry name" value="Integrase_cat-core"/>
</dbReference>
<accession>A0AA39C3I1</accession>
<evidence type="ECO:0000313" key="2">
    <source>
        <dbReference type="EMBL" id="KAK0157207.1"/>
    </source>
</evidence>
<dbReference type="Proteomes" id="UP001168990">
    <property type="component" value="Unassembled WGS sequence"/>
</dbReference>
<dbReference type="InterPro" id="IPR036397">
    <property type="entry name" value="RNaseH_sf"/>
</dbReference>
<comment type="caution">
    <text evidence="2">The sequence shown here is derived from an EMBL/GenBank/DDBJ whole genome shotgun (WGS) entry which is preliminary data.</text>
</comment>
<keyword evidence="3" id="KW-1185">Reference proteome</keyword>